<reference evidence="7" key="1">
    <citation type="submission" date="2021-06" db="EMBL/GenBank/DDBJ databases">
        <authorList>
            <person name="Kallberg Y."/>
            <person name="Tangrot J."/>
            <person name="Rosling A."/>
        </authorList>
    </citation>
    <scope>NUCLEOTIDE SEQUENCE</scope>
    <source>
        <strain evidence="7">BR232B</strain>
    </source>
</reference>
<evidence type="ECO:0000256" key="3">
    <source>
        <dbReference type="ARBA" id="ARBA00023163"/>
    </source>
</evidence>
<dbReference type="PANTHER" id="PTHR11380:SF5">
    <property type="entry name" value="TRANSCRIPTION INITIATION FACTOR TFIID SUBUNIT 13"/>
    <property type="match status" value="1"/>
</dbReference>
<accession>A0A9N8VN99</accession>
<dbReference type="GO" id="GO:0005669">
    <property type="term" value="C:transcription factor TFIID complex"/>
    <property type="evidence" value="ECO:0007669"/>
    <property type="project" value="TreeGrafter"/>
</dbReference>
<evidence type="ECO:0000313" key="8">
    <source>
        <dbReference type="Proteomes" id="UP000789739"/>
    </source>
</evidence>
<comment type="similarity">
    <text evidence="5">Belongs to the TAF13 family.</text>
</comment>
<keyword evidence="3" id="KW-0804">Transcription</keyword>
<keyword evidence="4" id="KW-0539">Nucleus</keyword>
<proteinExistence type="inferred from homology"/>
<dbReference type="OrthoDB" id="10266074at2759"/>
<gene>
    <name evidence="7" type="ORF">PBRASI_LOCUS213</name>
</gene>
<dbReference type="SUPFAM" id="SSF47113">
    <property type="entry name" value="Histone-fold"/>
    <property type="match status" value="1"/>
</dbReference>
<dbReference type="Gene3D" id="1.10.20.10">
    <property type="entry name" value="Histone, subunit A"/>
    <property type="match status" value="1"/>
</dbReference>
<dbReference type="PANTHER" id="PTHR11380">
    <property type="entry name" value="TRANSCRIPTION INITIATION FACTOR TFIID/SUPT3-RELATED"/>
    <property type="match status" value="1"/>
</dbReference>
<evidence type="ECO:0000256" key="2">
    <source>
        <dbReference type="ARBA" id="ARBA00023015"/>
    </source>
</evidence>
<dbReference type="GO" id="GO:0046982">
    <property type="term" value="F:protein heterodimerization activity"/>
    <property type="evidence" value="ECO:0007669"/>
    <property type="project" value="InterPro"/>
</dbReference>
<dbReference type="CDD" id="cd07978">
    <property type="entry name" value="HFD_TAF13"/>
    <property type="match status" value="1"/>
</dbReference>
<comment type="subcellular location">
    <subcellularLocation>
        <location evidence="1">Nucleus</location>
    </subcellularLocation>
</comment>
<evidence type="ECO:0000256" key="5">
    <source>
        <dbReference type="ARBA" id="ARBA00038392"/>
    </source>
</evidence>
<dbReference type="EMBL" id="CAJVPI010000009">
    <property type="protein sequence ID" value="CAG8454205.1"/>
    <property type="molecule type" value="Genomic_DNA"/>
</dbReference>
<keyword evidence="2" id="KW-0805">Transcription regulation</keyword>
<evidence type="ECO:0000313" key="7">
    <source>
        <dbReference type="EMBL" id="CAG8454205.1"/>
    </source>
</evidence>
<protein>
    <recommendedName>
        <fullName evidence="6">Transcription initiation factor TFIID subunit 13</fullName>
    </recommendedName>
</protein>
<keyword evidence="8" id="KW-1185">Reference proteome</keyword>
<comment type="caution">
    <text evidence="7">The sequence shown here is derived from an EMBL/GenBank/DDBJ whole genome shotgun (WGS) entry which is preliminary data.</text>
</comment>
<dbReference type="InterPro" id="IPR009072">
    <property type="entry name" value="Histone-fold"/>
</dbReference>
<evidence type="ECO:0000256" key="1">
    <source>
        <dbReference type="ARBA" id="ARBA00004123"/>
    </source>
</evidence>
<dbReference type="Proteomes" id="UP000789739">
    <property type="component" value="Unassembled WGS sequence"/>
</dbReference>
<organism evidence="7 8">
    <name type="scientific">Paraglomus brasilianum</name>
    <dbReference type="NCBI Taxonomy" id="144538"/>
    <lineage>
        <taxon>Eukaryota</taxon>
        <taxon>Fungi</taxon>
        <taxon>Fungi incertae sedis</taxon>
        <taxon>Mucoromycota</taxon>
        <taxon>Glomeromycotina</taxon>
        <taxon>Glomeromycetes</taxon>
        <taxon>Paraglomerales</taxon>
        <taxon>Paraglomeraceae</taxon>
        <taxon>Paraglomus</taxon>
    </lineage>
</organism>
<dbReference type="AlphaFoldDB" id="A0A9N8VN99"/>
<dbReference type="GO" id="GO:0051123">
    <property type="term" value="P:RNA polymerase II preinitiation complex assembly"/>
    <property type="evidence" value="ECO:0007669"/>
    <property type="project" value="TreeGrafter"/>
</dbReference>
<dbReference type="Pfam" id="PF02269">
    <property type="entry name" value="TFIID-18kDa"/>
    <property type="match status" value="1"/>
</dbReference>
<evidence type="ECO:0000256" key="4">
    <source>
        <dbReference type="ARBA" id="ARBA00023242"/>
    </source>
</evidence>
<sequence length="119" mass="13819">MEVRRGRPPKEKKGLFAKDLRLLMYGFGDVVNPAPDTVNVLEEMVIDYITDMCLKAAQSADNKVKVKVDDFKFILRHDTKKLARVEELLYMSEDIKRARQSFDVNEVERPIKKNDMEDA</sequence>
<dbReference type="InterPro" id="IPR003195">
    <property type="entry name" value="TFIID_TAF13"/>
</dbReference>
<evidence type="ECO:0000256" key="6">
    <source>
        <dbReference type="ARBA" id="ARBA00040136"/>
    </source>
</evidence>
<name>A0A9N8VN99_9GLOM</name>